<reference evidence="2 3" key="1">
    <citation type="submission" date="2023-03" db="EMBL/GenBank/DDBJ databases">
        <title>Isolation and description of six Streptomyces strains from soil environments, able to metabolize different microbial glucans.</title>
        <authorList>
            <person name="Widen T."/>
            <person name="Larsbrink J."/>
        </authorList>
    </citation>
    <scope>NUCLEOTIDE SEQUENCE [LARGE SCALE GENOMIC DNA]</scope>
    <source>
        <strain evidence="2 3">Alt2</strain>
    </source>
</reference>
<feature type="transmembrane region" description="Helical" evidence="1">
    <location>
        <begin position="14"/>
        <end position="33"/>
    </location>
</feature>
<feature type="transmembrane region" description="Helical" evidence="1">
    <location>
        <begin position="95"/>
        <end position="114"/>
    </location>
</feature>
<dbReference type="EMBL" id="CP120988">
    <property type="protein sequence ID" value="WLQ56803.1"/>
    <property type="molecule type" value="Genomic_DNA"/>
</dbReference>
<proteinExistence type="predicted"/>
<evidence type="ECO:0000313" key="2">
    <source>
        <dbReference type="EMBL" id="WLQ56803.1"/>
    </source>
</evidence>
<name>A0ABY9IRU2_9ACTN</name>
<dbReference type="RefSeq" id="WP_306071437.1">
    <property type="nucleotide sequence ID" value="NZ_CP120988.1"/>
</dbReference>
<evidence type="ECO:0000313" key="3">
    <source>
        <dbReference type="Proteomes" id="UP001235744"/>
    </source>
</evidence>
<evidence type="ECO:0008006" key="4">
    <source>
        <dbReference type="Google" id="ProtNLM"/>
    </source>
</evidence>
<sequence length="133" mass="14893">MTLARSLPDSATEWWIYLGAFSIYALTRLVLAWRQARDEGAEHPVRSAFTDEEPEEPRVSAAFGAFRSYRQLFGFFGGAVAIVLIATLTDGQLRLVLMCTLAPLIIMGLAWLDFRVARAARSRSTRSPEGDRR</sequence>
<gene>
    <name evidence="2" type="ORF">P8A19_15690</name>
</gene>
<feature type="transmembrane region" description="Helical" evidence="1">
    <location>
        <begin position="72"/>
        <end position="89"/>
    </location>
</feature>
<keyword evidence="1" id="KW-0812">Transmembrane</keyword>
<accession>A0ABY9IRU2</accession>
<organism evidence="2 3">
    <name type="scientific">Streptomyces poriferorum</name>
    <dbReference type="NCBI Taxonomy" id="2798799"/>
    <lineage>
        <taxon>Bacteria</taxon>
        <taxon>Bacillati</taxon>
        <taxon>Actinomycetota</taxon>
        <taxon>Actinomycetes</taxon>
        <taxon>Kitasatosporales</taxon>
        <taxon>Streptomycetaceae</taxon>
        <taxon>Streptomyces</taxon>
    </lineage>
</organism>
<evidence type="ECO:0000256" key="1">
    <source>
        <dbReference type="SAM" id="Phobius"/>
    </source>
</evidence>
<keyword evidence="1" id="KW-1133">Transmembrane helix</keyword>
<protein>
    <recommendedName>
        <fullName evidence="4">Integral membrane protein</fullName>
    </recommendedName>
</protein>
<keyword evidence="3" id="KW-1185">Reference proteome</keyword>
<dbReference type="Proteomes" id="UP001235744">
    <property type="component" value="Chromosome"/>
</dbReference>
<keyword evidence="1" id="KW-0472">Membrane</keyword>